<dbReference type="SUPFAM" id="SSF55874">
    <property type="entry name" value="ATPase domain of HSP90 chaperone/DNA topoisomerase II/histidine kinase"/>
    <property type="match status" value="1"/>
</dbReference>
<sequence>MKLQYQLNAAFAAVILFVMTLTAFFIYSLLMDMLIQDERGQLEERAKLLSQITTEEDASVRVPQLTRLVQDQDYPLLLFDLRQEEVLFSTLPTETALDWMERFEDELINEEVWDSQGESYVVYNIGFAPNSSQRILVMATPLDDLQIVQNQFAQRMVFVFVVGLLLALAVSYFMTNRLVTPLSRLQKEVNKIEKRQFDQVQPVKSSGEIKEVERSVRHMAEELERYINTQKLFFQNASHELKTPLMSIQGYAEGIKDGIFTGADADRGLEVMVSETERLKKIVNEMILLAKLDSSEDVYHPENVNLVELANQAKDRLFPLANEKGVELNLYSDESFYSFVDRERVLQALINIVGNAVRHAENRVDIITETDNGTISIQVIDDGSGIPEELLSQLFQRFIKGKEGETGLGLAISRAIIERSGGTIEARNNASSQGATFEISLPQRMQQQN</sequence>
<dbReference type="SUPFAM" id="SSF158472">
    <property type="entry name" value="HAMP domain-like"/>
    <property type="match status" value="1"/>
</dbReference>
<evidence type="ECO:0000259" key="15">
    <source>
        <dbReference type="PROSITE" id="PS50109"/>
    </source>
</evidence>
<feature type="transmembrane region" description="Helical" evidence="14">
    <location>
        <begin position="6"/>
        <end position="30"/>
    </location>
</feature>
<dbReference type="SUPFAM" id="SSF47384">
    <property type="entry name" value="Homodimeric domain of signal transducing histidine kinase"/>
    <property type="match status" value="1"/>
</dbReference>
<dbReference type="SMART" id="SM00388">
    <property type="entry name" value="HisKA"/>
    <property type="match status" value="1"/>
</dbReference>
<evidence type="ECO:0000256" key="13">
    <source>
        <dbReference type="ARBA" id="ARBA00023136"/>
    </source>
</evidence>
<evidence type="ECO:0000313" key="18">
    <source>
        <dbReference type="Proteomes" id="UP001596494"/>
    </source>
</evidence>
<evidence type="ECO:0000256" key="5">
    <source>
        <dbReference type="ARBA" id="ARBA00022553"/>
    </source>
</evidence>
<keyword evidence="18" id="KW-1185">Reference proteome</keyword>
<keyword evidence="7 14" id="KW-0812">Transmembrane</keyword>
<dbReference type="InterPro" id="IPR036890">
    <property type="entry name" value="HATPase_C_sf"/>
</dbReference>
<dbReference type="Gene3D" id="1.10.287.130">
    <property type="match status" value="1"/>
</dbReference>
<dbReference type="InterPro" id="IPR005467">
    <property type="entry name" value="His_kinase_dom"/>
</dbReference>
<evidence type="ECO:0000256" key="8">
    <source>
        <dbReference type="ARBA" id="ARBA00022741"/>
    </source>
</evidence>
<evidence type="ECO:0000256" key="10">
    <source>
        <dbReference type="ARBA" id="ARBA00022840"/>
    </source>
</evidence>
<dbReference type="InterPro" id="IPR003660">
    <property type="entry name" value="HAMP_dom"/>
</dbReference>
<gene>
    <name evidence="17" type="ORF">ACFQMN_01065</name>
</gene>
<evidence type="ECO:0000313" key="17">
    <source>
        <dbReference type="EMBL" id="MFC7319472.1"/>
    </source>
</evidence>
<protein>
    <recommendedName>
        <fullName evidence="3">histidine kinase</fullName>
        <ecNumber evidence="3">2.7.13.3</ecNumber>
    </recommendedName>
</protein>
<dbReference type="Gene3D" id="3.30.565.10">
    <property type="entry name" value="Histidine kinase-like ATPase, C-terminal domain"/>
    <property type="match status" value="1"/>
</dbReference>
<comment type="catalytic activity">
    <reaction evidence="1">
        <text>ATP + protein L-histidine = ADP + protein N-phospho-L-histidine.</text>
        <dbReference type="EC" id="2.7.13.3"/>
    </reaction>
</comment>
<organism evidence="17 18">
    <name type="scientific">Halobacillus campisalis</name>
    <dbReference type="NCBI Taxonomy" id="435909"/>
    <lineage>
        <taxon>Bacteria</taxon>
        <taxon>Bacillati</taxon>
        <taxon>Bacillota</taxon>
        <taxon>Bacilli</taxon>
        <taxon>Bacillales</taxon>
        <taxon>Bacillaceae</taxon>
        <taxon>Halobacillus</taxon>
    </lineage>
</organism>
<keyword evidence="5" id="KW-0597">Phosphoprotein</keyword>
<evidence type="ECO:0000259" key="16">
    <source>
        <dbReference type="PROSITE" id="PS50885"/>
    </source>
</evidence>
<evidence type="ECO:0000256" key="14">
    <source>
        <dbReference type="SAM" id="Phobius"/>
    </source>
</evidence>
<feature type="transmembrane region" description="Helical" evidence="14">
    <location>
        <begin position="156"/>
        <end position="174"/>
    </location>
</feature>
<proteinExistence type="predicted"/>
<reference evidence="18" key="1">
    <citation type="journal article" date="2019" name="Int. J. Syst. Evol. Microbiol.">
        <title>The Global Catalogue of Microorganisms (GCM) 10K type strain sequencing project: providing services to taxonomists for standard genome sequencing and annotation.</title>
        <authorList>
            <consortium name="The Broad Institute Genomics Platform"/>
            <consortium name="The Broad Institute Genome Sequencing Center for Infectious Disease"/>
            <person name="Wu L."/>
            <person name="Ma J."/>
        </authorList>
    </citation>
    <scope>NUCLEOTIDE SEQUENCE [LARGE SCALE GENOMIC DNA]</scope>
    <source>
        <strain evidence="18">CCUG 73951</strain>
    </source>
</reference>
<keyword evidence="13 14" id="KW-0472">Membrane</keyword>
<feature type="domain" description="HAMP" evidence="16">
    <location>
        <begin position="176"/>
        <end position="228"/>
    </location>
</feature>
<dbReference type="CDD" id="cd00075">
    <property type="entry name" value="HATPase"/>
    <property type="match status" value="1"/>
</dbReference>
<dbReference type="SMART" id="SM00304">
    <property type="entry name" value="HAMP"/>
    <property type="match status" value="1"/>
</dbReference>
<evidence type="ECO:0000256" key="12">
    <source>
        <dbReference type="ARBA" id="ARBA00023012"/>
    </source>
</evidence>
<dbReference type="CDD" id="cd06225">
    <property type="entry name" value="HAMP"/>
    <property type="match status" value="1"/>
</dbReference>
<dbReference type="EC" id="2.7.13.3" evidence="3"/>
<dbReference type="CDD" id="cd00082">
    <property type="entry name" value="HisKA"/>
    <property type="match status" value="1"/>
</dbReference>
<evidence type="ECO:0000256" key="7">
    <source>
        <dbReference type="ARBA" id="ARBA00022692"/>
    </source>
</evidence>
<dbReference type="InterPro" id="IPR003661">
    <property type="entry name" value="HisK_dim/P_dom"/>
</dbReference>
<keyword evidence="12" id="KW-0902">Two-component regulatory system</keyword>
<dbReference type="PRINTS" id="PR00344">
    <property type="entry name" value="BCTRLSENSOR"/>
</dbReference>
<dbReference type="PANTHER" id="PTHR45528">
    <property type="entry name" value="SENSOR HISTIDINE KINASE CPXA"/>
    <property type="match status" value="1"/>
</dbReference>
<evidence type="ECO:0000256" key="1">
    <source>
        <dbReference type="ARBA" id="ARBA00000085"/>
    </source>
</evidence>
<dbReference type="Proteomes" id="UP001596494">
    <property type="component" value="Unassembled WGS sequence"/>
</dbReference>
<keyword evidence="8" id="KW-0547">Nucleotide-binding</keyword>
<dbReference type="Pfam" id="PF00512">
    <property type="entry name" value="HisKA"/>
    <property type="match status" value="1"/>
</dbReference>
<dbReference type="GO" id="GO:0016301">
    <property type="term" value="F:kinase activity"/>
    <property type="evidence" value="ECO:0007669"/>
    <property type="project" value="UniProtKB-KW"/>
</dbReference>
<dbReference type="PROSITE" id="PS50109">
    <property type="entry name" value="HIS_KIN"/>
    <property type="match status" value="1"/>
</dbReference>
<comment type="caution">
    <text evidence="17">The sequence shown here is derived from an EMBL/GenBank/DDBJ whole genome shotgun (WGS) entry which is preliminary data.</text>
</comment>
<dbReference type="InterPro" id="IPR050398">
    <property type="entry name" value="HssS/ArlS-like"/>
</dbReference>
<name>A0ABW2JZG5_9BACI</name>
<keyword evidence="4" id="KW-1003">Cell membrane</keyword>
<evidence type="ECO:0000256" key="4">
    <source>
        <dbReference type="ARBA" id="ARBA00022475"/>
    </source>
</evidence>
<keyword evidence="10" id="KW-0067">ATP-binding</keyword>
<dbReference type="PROSITE" id="PS50885">
    <property type="entry name" value="HAMP"/>
    <property type="match status" value="1"/>
</dbReference>
<keyword evidence="6" id="KW-0808">Transferase</keyword>
<dbReference type="Pfam" id="PF00672">
    <property type="entry name" value="HAMP"/>
    <property type="match status" value="1"/>
</dbReference>
<dbReference type="InterPro" id="IPR003594">
    <property type="entry name" value="HATPase_dom"/>
</dbReference>
<dbReference type="PANTHER" id="PTHR45528:SF1">
    <property type="entry name" value="SENSOR HISTIDINE KINASE CPXA"/>
    <property type="match status" value="1"/>
</dbReference>
<evidence type="ECO:0000256" key="11">
    <source>
        <dbReference type="ARBA" id="ARBA00022989"/>
    </source>
</evidence>
<evidence type="ECO:0000256" key="6">
    <source>
        <dbReference type="ARBA" id="ARBA00022679"/>
    </source>
</evidence>
<evidence type="ECO:0000256" key="3">
    <source>
        <dbReference type="ARBA" id="ARBA00012438"/>
    </source>
</evidence>
<dbReference type="Gene3D" id="6.10.340.10">
    <property type="match status" value="1"/>
</dbReference>
<dbReference type="Pfam" id="PF02518">
    <property type="entry name" value="HATPase_c"/>
    <property type="match status" value="1"/>
</dbReference>
<accession>A0ABW2JZG5</accession>
<comment type="subcellular location">
    <subcellularLocation>
        <location evidence="2">Cell membrane</location>
        <topology evidence="2">Multi-pass membrane protein</topology>
    </subcellularLocation>
</comment>
<dbReference type="EMBL" id="JBHTBY010000001">
    <property type="protein sequence ID" value="MFC7319472.1"/>
    <property type="molecule type" value="Genomic_DNA"/>
</dbReference>
<evidence type="ECO:0000256" key="9">
    <source>
        <dbReference type="ARBA" id="ARBA00022777"/>
    </source>
</evidence>
<evidence type="ECO:0000256" key="2">
    <source>
        <dbReference type="ARBA" id="ARBA00004651"/>
    </source>
</evidence>
<keyword evidence="9 17" id="KW-0418">Kinase</keyword>
<keyword evidence="11 14" id="KW-1133">Transmembrane helix</keyword>
<dbReference type="InterPro" id="IPR004358">
    <property type="entry name" value="Sig_transdc_His_kin-like_C"/>
</dbReference>
<dbReference type="RefSeq" id="WP_289216217.1">
    <property type="nucleotide sequence ID" value="NZ_JAPVRC010000005.1"/>
</dbReference>
<dbReference type="InterPro" id="IPR036097">
    <property type="entry name" value="HisK_dim/P_sf"/>
</dbReference>
<feature type="domain" description="Histidine kinase" evidence="15">
    <location>
        <begin position="236"/>
        <end position="445"/>
    </location>
</feature>
<dbReference type="SMART" id="SM00387">
    <property type="entry name" value="HATPase_c"/>
    <property type="match status" value="1"/>
</dbReference>